<evidence type="ECO:0000313" key="2">
    <source>
        <dbReference type="EMBL" id="SCO90973.1"/>
    </source>
</evidence>
<dbReference type="Proteomes" id="UP000219369">
    <property type="component" value="Unassembled WGS sequence"/>
</dbReference>
<dbReference type="EMBL" id="FMJY01000009">
    <property type="protein sequence ID" value="SCO90973.1"/>
    <property type="molecule type" value="Genomic_DNA"/>
</dbReference>
<dbReference type="AlphaFoldDB" id="A0A2H3TQS1"/>
<accession>A0A2H3TQS1</accession>
<gene>
    <name evidence="2" type="ORF">FRV6_15101</name>
</gene>
<dbReference type="OrthoDB" id="2687876at2759"/>
<feature type="compositionally biased region" description="Polar residues" evidence="1">
    <location>
        <begin position="91"/>
        <end position="106"/>
    </location>
</feature>
<sequence>MNYAADSSLPSINAFEFNTQDTPRIIQAICYSRFNAKYLPGAIHRPIKYPTAVLHAGIVRQFQQSSPPQRCLRSSSPARSAYSSVVRRANPLQSSTDELSATKNHK</sequence>
<dbReference type="VEuPathDB" id="FungiDB:FOZG_14337"/>
<protein>
    <submittedName>
        <fullName evidence="2">Uncharacterized protein</fullName>
    </submittedName>
</protein>
<evidence type="ECO:0000313" key="3">
    <source>
        <dbReference type="Proteomes" id="UP000219369"/>
    </source>
</evidence>
<dbReference type="VEuPathDB" id="FungiDB:FOXG_20211"/>
<feature type="region of interest" description="Disordered" evidence="1">
    <location>
        <begin position="65"/>
        <end position="106"/>
    </location>
</feature>
<feature type="compositionally biased region" description="Low complexity" evidence="1">
    <location>
        <begin position="73"/>
        <end position="89"/>
    </location>
</feature>
<dbReference type="VEuPathDB" id="FungiDB:FOMG_15214"/>
<organism evidence="2 3">
    <name type="scientific">Fusarium oxysporum</name>
    <name type="common">Fusarium vascular wilt</name>
    <dbReference type="NCBI Taxonomy" id="5507"/>
    <lineage>
        <taxon>Eukaryota</taxon>
        <taxon>Fungi</taxon>
        <taxon>Dikarya</taxon>
        <taxon>Ascomycota</taxon>
        <taxon>Pezizomycotina</taxon>
        <taxon>Sordariomycetes</taxon>
        <taxon>Hypocreomycetidae</taxon>
        <taxon>Hypocreales</taxon>
        <taxon>Nectriaceae</taxon>
        <taxon>Fusarium</taxon>
        <taxon>Fusarium oxysporum species complex</taxon>
    </lineage>
</organism>
<name>A0A2H3TQS1_FUSOX</name>
<dbReference type="VEuPathDB" id="FungiDB:FOC1_g10005519"/>
<evidence type="ECO:0000256" key="1">
    <source>
        <dbReference type="SAM" id="MobiDB-lite"/>
    </source>
</evidence>
<reference evidence="3" key="1">
    <citation type="submission" date="2016-09" db="EMBL/GenBank/DDBJ databases">
        <authorList>
            <person name="Guldener U."/>
        </authorList>
    </citation>
    <scope>NUCLEOTIDE SEQUENCE [LARGE SCALE GENOMIC DNA]</scope>
    <source>
        <strain evidence="3">V64-1</strain>
    </source>
</reference>
<dbReference type="VEuPathDB" id="FungiDB:FOIG_08564"/>
<proteinExistence type="predicted"/>